<reference evidence="6 7" key="1">
    <citation type="submission" date="2016-03" db="EMBL/GenBank/DDBJ databases">
        <title>EvidentialGene: Evidence-directed Construction of Genes on Genomes.</title>
        <authorList>
            <person name="Gilbert D.G."/>
            <person name="Choi J.-H."/>
            <person name="Mockaitis K."/>
            <person name="Colbourne J."/>
            <person name="Pfrender M."/>
        </authorList>
    </citation>
    <scope>NUCLEOTIDE SEQUENCE [LARGE SCALE GENOMIC DNA]</scope>
    <source>
        <strain evidence="6 7">Xinb3</strain>
        <tissue evidence="6">Complete organism</tissue>
    </source>
</reference>
<dbReference type="OrthoDB" id="25675at2759"/>
<organism evidence="6 7">
    <name type="scientific">Daphnia magna</name>
    <dbReference type="NCBI Taxonomy" id="35525"/>
    <lineage>
        <taxon>Eukaryota</taxon>
        <taxon>Metazoa</taxon>
        <taxon>Ecdysozoa</taxon>
        <taxon>Arthropoda</taxon>
        <taxon>Crustacea</taxon>
        <taxon>Branchiopoda</taxon>
        <taxon>Diplostraca</taxon>
        <taxon>Cladocera</taxon>
        <taxon>Anomopoda</taxon>
        <taxon>Daphniidae</taxon>
        <taxon>Daphnia</taxon>
    </lineage>
</organism>
<dbReference type="PANTHER" id="PTHR14677">
    <property type="entry name" value="ARSENITE INDUCUBLE RNA ASSOCIATED PROTEIN AIP-1-RELATED"/>
    <property type="match status" value="1"/>
</dbReference>
<dbReference type="SUPFAM" id="SSF118310">
    <property type="entry name" value="AN1-like Zinc finger"/>
    <property type="match status" value="2"/>
</dbReference>
<evidence type="ECO:0000256" key="1">
    <source>
        <dbReference type="ARBA" id="ARBA00022723"/>
    </source>
</evidence>
<dbReference type="InterPro" id="IPR000058">
    <property type="entry name" value="Znf_AN1"/>
</dbReference>
<dbReference type="InterPro" id="IPR035896">
    <property type="entry name" value="AN1-like_Znf"/>
</dbReference>
<dbReference type="Gene3D" id="4.10.1110.10">
    <property type="entry name" value="AN1-like Zinc finger"/>
    <property type="match status" value="2"/>
</dbReference>
<feature type="domain" description="AN1-type" evidence="5">
    <location>
        <begin position="4"/>
        <end position="52"/>
    </location>
</feature>
<dbReference type="GO" id="GO:0008270">
    <property type="term" value="F:zinc ion binding"/>
    <property type="evidence" value="ECO:0007669"/>
    <property type="project" value="UniProtKB-KW"/>
</dbReference>
<keyword evidence="1" id="KW-0479">Metal-binding</keyword>
<comment type="caution">
    <text evidence="6">The sequence shown here is derived from an EMBL/GenBank/DDBJ whole genome shotgun (WGS) entry which is preliminary data.</text>
</comment>
<dbReference type="EMBL" id="LRGB01001581">
    <property type="protein sequence ID" value="KZS11061.1"/>
    <property type="molecule type" value="Genomic_DNA"/>
</dbReference>
<evidence type="ECO:0000256" key="2">
    <source>
        <dbReference type="ARBA" id="ARBA00022771"/>
    </source>
</evidence>
<dbReference type="InterPro" id="IPR057358">
    <property type="entry name" value="UBL_ZFAND1-like"/>
</dbReference>
<keyword evidence="3" id="KW-0862">Zinc</keyword>
<dbReference type="Pfam" id="PF01428">
    <property type="entry name" value="zf-AN1"/>
    <property type="match status" value="2"/>
</dbReference>
<keyword evidence="7" id="KW-1185">Reference proteome</keyword>
<evidence type="ECO:0000256" key="4">
    <source>
        <dbReference type="PROSITE-ProRule" id="PRU00449"/>
    </source>
</evidence>
<keyword evidence="2 4" id="KW-0863">Zinc-finger</keyword>
<dbReference type="PANTHER" id="PTHR14677:SF20">
    <property type="entry name" value="ZINC FINGER AN1-TYPE CONTAINING 2A-RELATED"/>
    <property type="match status" value="1"/>
</dbReference>
<protein>
    <submittedName>
        <fullName evidence="6">AN1-type Zinc finger protein 1</fullName>
    </submittedName>
</protein>
<dbReference type="SMART" id="SM00154">
    <property type="entry name" value="ZnF_AN1"/>
    <property type="match status" value="2"/>
</dbReference>
<dbReference type="PROSITE" id="PS51039">
    <property type="entry name" value="ZF_AN1"/>
    <property type="match status" value="2"/>
</dbReference>
<dbReference type="GO" id="GO:0045047">
    <property type="term" value="P:protein targeting to ER"/>
    <property type="evidence" value="ECO:0007669"/>
    <property type="project" value="TreeGrafter"/>
</dbReference>
<accession>A0A164U4S3</accession>
<gene>
    <name evidence="6" type="ORF">APZ42_023773</name>
</gene>
<evidence type="ECO:0000313" key="6">
    <source>
        <dbReference type="EMBL" id="KZS11061.1"/>
    </source>
</evidence>
<name>A0A164U4S3_9CRUS</name>
<dbReference type="GO" id="GO:0043161">
    <property type="term" value="P:proteasome-mediated ubiquitin-dependent protein catabolic process"/>
    <property type="evidence" value="ECO:0007669"/>
    <property type="project" value="TreeGrafter"/>
</dbReference>
<dbReference type="GO" id="GO:0005783">
    <property type="term" value="C:endoplasmic reticulum"/>
    <property type="evidence" value="ECO:0007669"/>
    <property type="project" value="TreeGrafter"/>
</dbReference>
<proteinExistence type="predicted"/>
<sequence>MEFPSLGERCSMAMCQQLDLLPIRCSYCQKHFCKAHFQPFDHSCSSYHDLSSKLLETPSPEMHICSLSNCSAKELICMSCSFCDLHFCLQHRHQVDHQCSKLEKPVEKMVQTAELVKQIQLKNMGKKTCRGVKSEKLAAKVQLMKLKQNSTGVNELPAEERVYFSVQTTLQVQVAVFVSKFWSMGKCIDYIASASKTANFNNIAGKPHLNLFSPAGDCLSENKDVTIAELIDEETLFNGQTVVMKYVDQ</sequence>
<evidence type="ECO:0000259" key="5">
    <source>
        <dbReference type="PROSITE" id="PS51039"/>
    </source>
</evidence>
<feature type="domain" description="AN1-type" evidence="5">
    <location>
        <begin position="59"/>
        <end position="107"/>
    </location>
</feature>
<dbReference type="Pfam" id="PF25327">
    <property type="entry name" value="UBL_ZFAND1"/>
    <property type="match status" value="1"/>
</dbReference>
<dbReference type="STRING" id="35525.A0A164U4S3"/>
<dbReference type="AlphaFoldDB" id="A0A164U4S3"/>
<evidence type="ECO:0000256" key="3">
    <source>
        <dbReference type="ARBA" id="ARBA00022833"/>
    </source>
</evidence>
<dbReference type="Proteomes" id="UP000076858">
    <property type="component" value="Unassembled WGS sequence"/>
</dbReference>
<evidence type="ECO:0000313" key="7">
    <source>
        <dbReference type="Proteomes" id="UP000076858"/>
    </source>
</evidence>